<dbReference type="SMART" id="SM01234">
    <property type="entry name" value="Haemolytic"/>
    <property type="match status" value="1"/>
</dbReference>
<dbReference type="HAMAP" id="MF_00386">
    <property type="entry name" value="UPF0161_YidD"/>
    <property type="match status" value="1"/>
</dbReference>
<dbReference type="GeneID" id="66304365"/>
<dbReference type="Pfam" id="PF01809">
    <property type="entry name" value="YidD"/>
    <property type="match status" value="1"/>
</dbReference>
<dbReference type="RefSeq" id="WP_157992413.1">
    <property type="nucleotide sequence ID" value="NZ_LR217713.1"/>
</dbReference>
<name>A0A451D7C8_9GAMM</name>
<dbReference type="AlphaFoldDB" id="A0A451D7C8"/>
<proteinExistence type="inferred from homology"/>
<dbReference type="PANTHER" id="PTHR33383:SF1">
    <property type="entry name" value="MEMBRANE PROTEIN INSERTION EFFICIENCY FACTOR-RELATED"/>
    <property type="match status" value="1"/>
</dbReference>
<organism evidence="2 3">
    <name type="scientific">Candidatus Erwinia haradaeae</name>
    <dbReference type="NCBI Taxonomy" id="1922217"/>
    <lineage>
        <taxon>Bacteria</taxon>
        <taxon>Pseudomonadati</taxon>
        <taxon>Pseudomonadota</taxon>
        <taxon>Gammaproteobacteria</taxon>
        <taxon>Enterobacterales</taxon>
        <taxon>Erwiniaceae</taxon>
        <taxon>Erwinia</taxon>
    </lineage>
</organism>
<dbReference type="GO" id="GO:0005886">
    <property type="term" value="C:plasma membrane"/>
    <property type="evidence" value="ECO:0007669"/>
    <property type="project" value="UniProtKB-SubCell"/>
</dbReference>
<evidence type="ECO:0000313" key="3">
    <source>
        <dbReference type="Proteomes" id="UP000294441"/>
    </source>
</evidence>
<comment type="function">
    <text evidence="1">Could be involved in insertion of integral membrane proteins into the membrane.</text>
</comment>
<dbReference type="Proteomes" id="UP000294441">
    <property type="component" value="Chromosome 1"/>
</dbReference>
<evidence type="ECO:0000256" key="1">
    <source>
        <dbReference type="HAMAP-Rule" id="MF_00386"/>
    </source>
</evidence>
<protein>
    <recommendedName>
        <fullName evidence="1">Putative membrane protein insertion efficiency factor</fullName>
    </recommendedName>
</protein>
<comment type="similarity">
    <text evidence="1">Belongs to the UPF0161 family.</text>
</comment>
<sequence length="80" mass="9109">MASSLSFASKILILLIRLYQSIISPCIGPHCRFDPTCSQYTIVVLRRFGVIKGSWLATKRILKCHPYNIDHNDSIPPQKH</sequence>
<keyword evidence="1" id="KW-0472">Membrane</keyword>
<dbReference type="PANTHER" id="PTHR33383">
    <property type="entry name" value="MEMBRANE PROTEIN INSERTION EFFICIENCY FACTOR-RELATED"/>
    <property type="match status" value="1"/>
</dbReference>
<evidence type="ECO:0000313" key="2">
    <source>
        <dbReference type="EMBL" id="VFP81759.1"/>
    </source>
</evidence>
<gene>
    <name evidence="2" type="primary">yidD</name>
    <name evidence="2" type="ORF">ERCICURV3402_087</name>
</gene>
<keyword evidence="1" id="KW-1003">Cell membrane</keyword>
<dbReference type="OrthoDB" id="9801753at2"/>
<accession>A0A451D7C8</accession>
<dbReference type="InterPro" id="IPR002696">
    <property type="entry name" value="Membr_insert_effic_factor_YidD"/>
</dbReference>
<dbReference type="EMBL" id="LR217713">
    <property type="protein sequence ID" value="VFP81759.1"/>
    <property type="molecule type" value="Genomic_DNA"/>
</dbReference>
<dbReference type="NCBIfam" id="TIGR00278">
    <property type="entry name" value="membrane protein insertion efficiency factor YidD"/>
    <property type="match status" value="1"/>
</dbReference>
<reference evidence="2 3" key="1">
    <citation type="submission" date="2019-02" db="EMBL/GenBank/DDBJ databases">
        <authorList>
            <person name="Manzano-Marin A."/>
            <person name="Manzano-Marin A."/>
        </authorList>
    </citation>
    <scope>NUCLEOTIDE SEQUENCE [LARGE SCALE GENOMIC DNA]</scope>
    <source>
        <strain evidence="2 3">ErCicurvipes</strain>
    </source>
</reference>
<comment type="subcellular location">
    <subcellularLocation>
        <location evidence="1">Cell membrane</location>
        <topology evidence="1">Peripheral membrane protein</topology>
        <orientation evidence="1">Cytoplasmic side</orientation>
    </subcellularLocation>
</comment>